<dbReference type="PANTHER" id="PTHR14948">
    <property type="entry name" value="NG5"/>
    <property type="match status" value="1"/>
</dbReference>
<dbReference type="Proteomes" id="UP000092124">
    <property type="component" value="Unassembled WGS sequence"/>
</dbReference>
<dbReference type="AlphaFoldDB" id="A0A1A6H339"/>
<dbReference type="InterPro" id="IPR007593">
    <property type="entry name" value="CD225/Dispanin_fam"/>
</dbReference>
<keyword evidence="5 7" id="KW-0472">Membrane</keyword>
<evidence type="ECO:0000256" key="3">
    <source>
        <dbReference type="ARBA" id="ARBA00022692"/>
    </source>
</evidence>
<evidence type="ECO:0000313" key="9">
    <source>
        <dbReference type="Proteomes" id="UP000092124"/>
    </source>
</evidence>
<keyword evidence="4 7" id="KW-1133">Transmembrane helix</keyword>
<keyword evidence="9" id="KW-1185">Reference proteome</keyword>
<dbReference type="InterPro" id="IPR051423">
    <property type="entry name" value="CD225/Dispanin"/>
</dbReference>
<evidence type="ECO:0000256" key="7">
    <source>
        <dbReference type="SAM" id="Phobius"/>
    </source>
</evidence>
<name>A0A1A6H339_NEOLE</name>
<evidence type="ECO:0000256" key="1">
    <source>
        <dbReference type="ARBA" id="ARBA00004370"/>
    </source>
</evidence>
<organism evidence="8 9">
    <name type="scientific">Neotoma lepida</name>
    <name type="common">Desert woodrat</name>
    <dbReference type="NCBI Taxonomy" id="56216"/>
    <lineage>
        <taxon>Eukaryota</taxon>
        <taxon>Metazoa</taxon>
        <taxon>Chordata</taxon>
        <taxon>Craniata</taxon>
        <taxon>Vertebrata</taxon>
        <taxon>Euteleostomi</taxon>
        <taxon>Mammalia</taxon>
        <taxon>Eutheria</taxon>
        <taxon>Euarchontoglires</taxon>
        <taxon>Glires</taxon>
        <taxon>Rodentia</taxon>
        <taxon>Myomorpha</taxon>
        <taxon>Muroidea</taxon>
        <taxon>Cricetidae</taxon>
        <taxon>Neotominae</taxon>
        <taxon>Neotoma</taxon>
    </lineage>
</organism>
<dbReference type="Pfam" id="PF04505">
    <property type="entry name" value="CD225"/>
    <property type="match status" value="1"/>
</dbReference>
<dbReference type="GO" id="GO:0016020">
    <property type="term" value="C:membrane"/>
    <property type="evidence" value="ECO:0007669"/>
    <property type="project" value="UniProtKB-SubCell"/>
</dbReference>
<feature type="region of interest" description="Disordered" evidence="6">
    <location>
        <begin position="1"/>
        <end position="23"/>
    </location>
</feature>
<dbReference type="STRING" id="56216.A0A1A6H339"/>
<feature type="transmembrane region" description="Helical" evidence="7">
    <location>
        <begin position="85"/>
        <end position="109"/>
    </location>
</feature>
<dbReference type="OrthoDB" id="6083617at2759"/>
<comment type="subcellular location">
    <subcellularLocation>
        <location evidence="1">Membrane</location>
    </subcellularLocation>
</comment>
<comment type="caution">
    <text evidence="8">The sequence shown here is derived from an EMBL/GenBank/DDBJ whole genome shotgun (WGS) entry which is preliminary data.</text>
</comment>
<gene>
    <name evidence="8" type="ORF">A6R68_12642</name>
</gene>
<accession>A0A1A6H339</accession>
<feature type="transmembrane region" description="Helical" evidence="7">
    <location>
        <begin position="45"/>
        <end position="65"/>
    </location>
</feature>
<evidence type="ECO:0000256" key="6">
    <source>
        <dbReference type="SAM" id="MobiDB-lite"/>
    </source>
</evidence>
<dbReference type="EMBL" id="LZPO01055077">
    <property type="protein sequence ID" value="OBS72771.1"/>
    <property type="molecule type" value="Genomic_DNA"/>
</dbReference>
<evidence type="ECO:0000256" key="4">
    <source>
        <dbReference type="ARBA" id="ARBA00022989"/>
    </source>
</evidence>
<evidence type="ECO:0000256" key="2">
    <source>
        <dbReference type="ARBA" id="ARBA00006843"/>
    </source>
</evidence>
<evidence type="ECO:0000313" key="8">
    <source>
        <dbReference type="EMBL" id="OBS72771.1"/>
    </source>
</evidence>
<protein>
    <submittedName>
        <fullName evidence="8">Uncharacterized protein</fullName>
    </submittedName>
</protein>
<comment type="similarity">
    <text evidence="2">Belongs to the CD225/Dispanin family.</text>
</comment>
<proteinExistence type="inferred from homology"/>
<keyword evidence="3 7" id="KW-0812">Transmembrane</keyword>
<dbReference type="PANTHER" id="PTHR14948:SF40">
    <property type="match status" value="1"/>
</dbReference>
<reference evidence="8 9" key="1">
    <citation type="submission" date="2016-06" db="EMBL/GenBank/DDBJ databases">
        <title>The Draft Genome Sequence and Annotation of the Desert Woodrat Neotoma lepida.</title>
        <authorList>
            <person name="Campbell M."/>
            <person name="Oakeson K.F."/>
            <person name="Yandell M."/>
            <person name="Halpert J.R."/>
            <person name="Dearing D."/>
        </authorList>
    </citation>
    <scope>NUCLEOTIDE SEQUENCE [LARGE SCALE GENOMIC DNA]</scope>
    <source>
        <strain evidence="8">417</strain>
        <tissue evidence="8">Liver</tissue>
    </source>
</reference>
<sequence>MAPGTKIKNLDSQATSGKQAQQPSPVVVPVMLIALPPPAKDYLCLSITSFCFCILLAIPALIFSLKTWEANYSGDWRRAQRNSRLALGFSISSILVGCILMATSVTLIFETEGKTSS</sequence>
<evidence type="ECO:0000256" key="5">
    <source>
        <dbReference type="ARBA" id="ARBA00023136"/>
    </source>
</evidence>